<dbReference type="EC" id="4.2.1.17" evidence="4"/>
<dbReference type="Gene3D" id="3.90.226.10">
    <property type="entry name" value="2-enoyl-CoA Hydratase, Chain A, domain 1"/>
    <property type="match status" value="1"/>
</dbReference>
<evidence type="ECO:0000256" key="10">
    <source>
        <dbReference type="ARBA" id="ARBA00036353"/>
    </source>
</evidence>
<evidence type="ECO:0000256" key="4">
    <source>
        <dbReference type="ARBA" id="ARBA00012076"/>
    </source>
</evidence>
<comment type="catalytic activity">
    <reaction evidence="8">
        <text>a (3E)-enoyl-CoA = a 4-saturated (2E)-enoyl-CoA</text>
        <dbReference type="Rhea" id="RHEA:45228"/>
        <dbReference type="ChEBI" id="CHEBI:58521"/>
        <dbReference type="ChEBI" id="CHEBI:85097"/>
        <dbReference type="EC" id="5.3.3.8"/>
    </reaction>
    <physiologicalReaction direction="left-to-right" evidence="8">
        <dbReference type="Rhea" id="RHEA:45229"/>
    </physiologicalReaction>
</comment>
<comment type="catalytic activity">
    <reaction evidence="12">
        <text>3-hydroxybutanoyl-CoA = (2E)-butenoyl-CoA + H2O</text>
        <dbReference type="Rhea" id="RHEA:45584"/>
        <dbReference type="ChEBI" id="CHEBI:15377"/>
        <dbReference type="ChEBI" id="CHEBI:57332"/>
        <dbReference type="ChEBI" id="CHEBI:78611"/>
    </reaction>
    <physiologicalReaction direction="right-to-left" evidence="12">
        <dbReference type="Rhea" id="RHEA:45586"/>
    </physiologicalReaction>
</comment>
<dbReference type="SUPFAM" id="SSF52096">
    <property type="entry name" value="ClpP/crotonase"/>
    <property type="match status" value="1"/>
</dbReference>
<dbReference type="Proteomes" id="UP000694549">
    <property type="component" value="Unplaced"/>
</dbReference>
<dbReference type="CDD" id="cd06558">
    <property type="entry name" value="crotonase-like"/>
    <property type="match status" value="1"/>
</dbReference>
<comment type="catalytic activity">
    <reaction evidence="18">
        <text>2-methylpropenoyl-CoA + H2O = (S)-3-hydroxyisobutanoyl-CoA</text>
        <dbReference type="Rhea" id="RHEA:31175"/>
        <dbReference type="ChEBI" id="CHEBI:15377"/>
        <dbReference type="ChEBI" id="CHEBI:62500"/>
        <dbReference type="ChEBI" id="CHEBI:62611"/>
    </reaction>
    <physiologicalReaction direction="left-to-right" evidence="18">
        <dbReference type="Rhea" id="RHEA:31176"/>
    </physiologicalReaction>
</comment>
<dbReference type="AlphaFoldDB" id="A0A8B9V7R8"/>
<dbReference type="FunFam" id="1.10.12.10:FF:000001">
    <property type="entry name" value="Probable enoyl-CoA hydratase, mitochondrial"/>
    <property type="match status" value="1"/>
</dbReference>
<comment type="catalytic activity">
    <reaction evidence="10">
        <text>(3E)-hexenoyl-CoA = (2E)-hexenoyl-CoA</text>
        <dbReference type="Rhea" id="RHEA:45736"/>
        <dbReference type="ChEBI" id="CHEBI:62077"/>
        <dbReference type="ChEBI" id="CHEBI:84790"/>
    </reaction>
    <physiologicalReaction direction="left-to-right" evidence="10">
        <dbReference type="Rhea" id="RHEA:45737"/>
    </physiologicalReaction>
</comment>
<reference evidence="21" key="2">
    <citation type="submission" date="2025-09" db="UniProtKB">
        <authorList>
            <consortium name="Ensembl"/>
        </authorList>
    </citation>
    <scope>IDENTIFICATION</scope>
</reference>
<evidence type="ECO:0000313" key="21">
    <source>
        <dbReference type="Ensembl" id="ENSAZOP00000020282.1"/>
    </source>
</evidence>
<comment type="catalytic activity">
    <reaction evidence="9">
        <text>3-hydroxypropanoyl-CoA = acryloyl-CoA + H2O</text>
        <dbReference type="Rhea" id="RHEA:26518"/>
        <dbReference type="ChEBI" id="CHEBI:15377"/>
        <dbReference type="ChEBI" id="CHEBI:57367"/>
        <dbReference type="ChEBI" id="CHEBI:58528"/>
    </reaction>
    <physiologicalReaction direction="right-to-left" evidence="9">
        <dbReference type="Rhea" id="RHEA:26520"/>
    </physiologicalReaction>
</comment>
<evidence type="ECO:0000256" key="19">
    <source>
        <dbReference type="ARBA" id="ARBA00052675"/>
    </source>
</evidence>
<evidence type="ECO:0000256" key="14">
    <source>
        <dbReference type="ARBA" id="ARBA00038629"/>
    </source>
</evidence>
<evidence type="ECO:0000256" key="9">
    <source>
        <dbReference type="ARBA" id="ARBA00036137"/>
    </source>
</evidence>
<reference evidence="21" key="1">
    <citation type="submission" date="2025-08" db="UniProtKB">
        <authorList>
            <consortium name="Ensembl"/>
        </authorList>
    </citation>
    <scope>IDENTIFICATION</scope>
</reference>
<evidence type="ECO:0000256" key="7">
    <source>
        <dbReference type="ARBA" id="ARBA00035854"/>
    </source>
</evidence>
<evidence type="ECO:0000256" key="8">
    <source>
        <dbReference type="ARBA" id="ARBA00035949"/>
    </source>
</evidence>
<feature type="region of interest" description="Disordered" evidence="20">
    <location>
        <begin position="25"/>
        <end position="47"/>
    </location>
</feature>
<name>A0A8B9V7R8_9AVES</name>
<dbReference type="GO" id="GO:0004300">
    <property type="term" value="F:enoyl-CoA hydratase activity"/>
    <property type="evidence" value="ECO:0007669"/>
    <property type="project" value="UniProtKB-EC"/>
</dbReference>
<dbReference type="Ensembl" id="ENSAZOT00000021792.1">
    <property type="protein sequence ID" value="ENSAZOP00000020282.1"/>
    <property type="gene ID" value="ENSAZOG00000013136.1"/>
</dbReference>
<dbReference type="GO" id="GO:0006635">
    <property type="term" value="P:fatty acid beta-oxidation"/>
    <property type="evidence" value="ECO:0007669"/>
    <property type="project" value="TreeGrafter"/>
</dbReference>
<comment type="catalytic activity">
    <reaction evidence="11">
        <text>(3S)-hydroxyhexanoyl-CoA = (2E)-hexenoyl-CoA + H2O</text>
        <dbReference type="Rhea" id="RHEA:30547"/>
        <dbReference type="ChEBI" id="CHEBI:15377"/>
        <dbReference type="ChEBI" id="CHEBI:62075"/>
        <dbReference type="ChEBI" id="CHEBI:62077"/>
    </reaction>
    <physiologicalReaction direction="right-to-left" evidence="11">
        <dbReference type="Rhea" id="RHEA:30549"/>
    </physiologicalReaction>
</comment>
<evidence type="ECO:0000256" key="15">
    <source>
        <dbReference type="ARBA" id="ARBA00041110"/>
    </source>
</evidence>
<dbReference type="PANTHER" id="PTHR11941:SF54">
    <property type="entry name" value="ENOYL-COA HYDRATASE, MITOCHONDRIAL"/>
    <property type="match status" value="1"/>
</dbReference>
<dbReference type="Pfam" id="PF00378">
    <property type="entry name" value="ECH_1"/>
    <property type="match status" value="1"/>
</dbReference>
<evidence type="ECO:0000256" key="5">
    <source>
        <dbReference type="ARBA" id="ARBA00023239"/>
    </source>
</evidence>
<evidence type="ECO:0000256" key="18">
    <source>
        <dbReference type="ARBA" id="ARBA00051535"/>
    </source>
</evidence>
<dbReference type="InterPro" id="IPR029045">
    <property type="entry name" value="ClpP/crotonase-like_dom_sf"/>
</dbReference>
<comment type="catalytic activity">
    <reaction evidence="19">
        <text>3-hydroxyisovaleryl-CoA = 3-methylbut-2-enoyl-CoA + H2O</text>
        <dbReference type="Rhea" id="RHEA:31079"/>
        <dbReference type="ChEBI" id="CHEBI:15377"/>
        <dbReference type="ChEBI" id="CHEBI:57344"/>
        <dbReference type="ChEBI" id="CHEBI:62555"/>
    </reaction>
    <physiologicalReaction direction="right-to-left" evidence="19">
        <dbReference type="Rhea" id="RHEA:31081"/>
    </physiologicalReaction>
</comment>
<evidence type="ECO:0000256" key="13">
    <source>
        <dbReference type="ARBA" id="ARBA00036765"/>
    </source>
</evidence>
<evidence type="ECO:0000313" key="22">
    <source>
        <dbReference type="Proteomes" id="UP000694549"/>
    </source>
</evidence>
<comment type="subunit">
    <text evidence="14">Homohexamer; dimer of trimers.</text>
</comment>
<comment type="catalytic activity">
    <reaction evidence="7">
        <text>a (3S)-3-hydroxyacyl-CoA = a (2E)-enoyl-CoA + H2O</text>
        <dbReference type="Rhea" id="RHEA:16105"/>
        <dbReference type="ChEBI" id="CHEBI:15377"/>
        <dbReference type="ChEBI" id="CHEBI:57318"/>
        <dbReference type="ChEBI" id="CHEBI:58856"/>
        <dbReference type="EC" id="4.2.1.17"/>
    </reaction>
    <physiologicalReaction direction="right-to-left" evidence="7">
        <dbReference type="Rhea" id="RHEA:16107"/>
    </physiologicalReaction>
</comment>
<dbReference type="InterPro" id="IPR001753">
    <property type="entry name" value="Enoyl-CoA_hydra/iso"/>
</dbReference>
<evidence type="ECO:0000256" key="17">
    <source>
        <dbReference type="ARBA" id="ARBA00042381"/>
    </source>
</evidence>
<evidence type="ECO:0000256" key="3">
    <source>
        <dbReference type="ARBA" id="ARBA00012064"/>
    </source>
</evidence>
<comment type="pathway">
    <text evidence="1">Lipid metabolism; fatty acid beta-oxidation.</text>
</comment>
<keyword evidence="5" id="KW-0456">Lyase</keyword>
<dbReference type="GO" id="GO:0005739">
    <property type="term" value="C:mitochondrion"/>
    <property type="evidence" value="ECO:0007669"/>
    <property type="project" value="TreeGrafter"/>
</dbReference>
<proteinExistence type="inferred from homology"/>
<evidence type="ECO:0000256" key="1">
    <source>
        <dbReference type="ARBA" id="ARBA00005005"/>
    </source>
</evidence>
<dbReference type="InterPro" id="IPR014748">
    <property type="entry name" value="Enoyl-CoA_hydra_C"/>
</dbReference>
<dbReference type="PANTHER" id="PTHR11941">
    <property type="entry name" value="ENOYL-COA HYDRATASE-RELATED"/>
    <property type="match status" value="1"/>
</dbReference>
<dbReference type="GO" id="GO:0004165">
    <property type="term" value="F:delta(3)-delta(2)-enoyl-CoA isomerase activity"/>
    <property type="evidence" value="ECO:0007669"/>
    <property type="project" value="UniProtKB-EC"/>
</dbReference>
<comment type="catalytic activity">
    <reaction evidence="13">
        <text>(3S)-3-hydroxybutanoyl-CoA = (2E)-butenoyl-CoA + H2O</text>
        <dbReference type="Rhea" id="RHEA:26558"/>
        <dbReference type="ChEBI" id="CHEBI:15377"/>
        <dbReference type="ChEBI" id="CHEBI:57316"/>
        <dbReference type="ChEBI" id="CHEBI:57332"/>
    </reaction>
    <physiologicalReaction direction="right-to-left" evidence="13">
        <dbReference type="Rhea" id="RHEA:26560"/>
    </physiologicalReaction>
</comment>
<evidence type="ECO:0000256" key="6">
    <source>
        <dbReference type="ARBA" id="ARBA00035760"/>
    </source>
</evidence>
<comment type="catalytic activity">
    <reaction evidence="6">
        <text>(3S)-hydroxydecanoyl-CoA = (2E)-decenoyl-CoA + H2O</text>
        <dbReference type="Rhea" id="RHEA:31191"/>
        <dbReference type="ChEBI" id="CHEBI:15377"/>
        <dbReference type="ChEBI" id="CHEBI:61406"/>
        <dbReference type="ChEBI" id="CHEBI:62616"/>
    </reaction>
    <physiologicalReaction direction="right-to-left" evidence="6">
        <dbReference type="Rhea" id="RHEA:31193"/>
    </physiologicalReaction>
</comment>
<evidence type="ECO:0000256" key="12">
    <source>
        <dbReference type="ARBA" id="ARBA00036643"/>
    </source>
</evidence>
<evidence type="ECO:0000256" key="20">
    <source>
        <dbReference type="SAM" id="MobiDB-lite"/>
    </source>
</evidence>
<sequence length="309" mass="32726">MSLARACACTHGLTHMWHSLVCSRAPPARPPAGSRSAPRGARGQRRAGPPFQFLQVQKAGSKGSVGLIRLQRPQALNALCEGLMAELRRALDAFEADAQVGAIVITGSDKAFAAGADIKEMQGKSFQQCYGGAFLAGWDRVATVRKPTIAAVNGYAVSVPVSLRALCRVPHARGRDSWRSPPAVPITPSPGAGGTQRLTRAVGKSLAMEMVLTGERISAAEAKAAGLVSKVFPVDKLLDAAISCAEKIASNSKLVVAMAKESVNAAFETTLAEGNRTEKRLFYATFATDDRKEGMTAFVEKRKANFTDS</sequence>
<evidence type="ECO:0000256" key="11">
    <source>
        <dbReference type="ARBA" id="ARBA00036370"/>
    </source>
</evidence>
<comment type="similarity">
    <text evidence="2">Belongs to the enoyl-CoA hydratase/isomerase family.</text>
</comment>
<evidence type="ECO:0000256" key="16">
    <source>
        <dbReference type="ARBA" id="ARBA00041421"/>
    </source>
</evidence>
<dbReference type="Gene3D" id="1.10.12.10">
    <property type="entry name" value="Lyase 2-enoyl-coa Hydratase, Chain A, domain 2"/>
    <property type="match status" value="1"/>
</dbReference>
<evidence type="ECO:0000256" key="2">
    <source>
        <dbReference type="ARBA" id="ARBA00005254"/>
    </source>
</evidence>
<organism evidence="21 22">
    <name type="scientific">Anas zonorhyncha</name>
    <name type="common">Eastern spot-billed duck</name>
    <dbReference type="NCBI Taxonomy" id="75864"/>
    <lineage>
        <taxon>Eukaryota</taxon>
        <taxon>Metazoa</taxon>
        <taxon>Chordata</taxon>
        <taxon>Craniata</taxon>
        <taxon>Vertebrata</taxon>
        <taxon>Euteleostomi</taxon>
        <taxon>Archelosauria</taxon>
        <taxon>Archosauria</taxon>
        <taxon>Dinosauria</taxon>
        <taxon>Saurischia</taxon>
        <taxon>Theropoda</taxon>
        <taxon>Coelurosauria</taxon>
        <taxon>Aves</taxon>
        <taxon>Neognathae</taxon>
        <taxon>Galloanserae</taxon>
        <taxon>Anseriformes</taxon>
        <taxon>Anatidae</taxon>
        <taxon>Anatinae</taxon>
        <taxon>Anas</taxon>
    </lineage>
</organism>
<protein>
    <recommendedName>
        <fullName evidence="15">Enoyl-CoA hydratase, mitochondrial</fullName>
        <ecNumber evidence="4">4.2.1.17</ecNumber>
        <ecNumber evidence="3">5.3.3.8</ecNumber>
    </recommendedName>
    <alternativeName>
        <fullName evidence="17">Enoyl-CoA hydratase 1</fullName>
    </alternativeName>
    <alternativeName>
        <fullName evidence="16">Short-chain enoyl-CoA hydratase</fullName>
    </alternativeName>
</protein>
<keyword evidence="22" id="KW-1185">Reference proteome</keyword>
<dbReference type="EC" id="5.3.3.8" evidence="3"/>
<accession>A0A8B9V7R8</accession>